<dbReference type="AlphaFoldDB" id="X1JJ33"/>
<feature type="non-terminal residue" evidence="1">
    <location>
        <position position="108"/>
    </location>
</feature>
<gene>
    <name evidence="1" type="ORF">S03H2_70552</name>
</gene>
<reference evidence="1" key="1">
    <citation type="journal article" date="2014" name="Front. Microbiol.">
        <title>High frequency of phylogenetically diverse reductive dehalogenase-homologous genes in deep subseafloor sedimentary metagenomes.</title>
        <authorList>
            <person name="Kawai M."/>
            <person name="Futagami T."/>
            <person name="Toyoda A."/>
            <person name="Takaki Y."/>
            <person name="Nishi S."/>
            <person name="Hori S."/>
            <person name="Arai W."/>
            <person name="Tsubouchi T."/>
            <person name="Morono Y."/>
            <person name="Uchiyama I."/>
            <person name="Ito T."/>
            <person name="Fujiyama A."/>
            <person name="Inagaki F."/>
            <person name="Takami H."/>
        </authorList>
    </citation>
    <scope>NUCLEOTIDE SEQUENCE</scope>
    <source>
        <strain evidence="1">Expedition CK06-06</strain>
    </source>
</reference>
<dbReference type="EMBL" id="BARU01046919">
    <property type="protein sequence ID" value="GAH94746.1"/>
    <property type="molecule type" value="Genomic_DNA"/>
</dbReference>
<accession>X1JJ33</accession>
<name>X1JJ33_9ZZZZ</name>
<organism evidence="1">
    <name type="scientific">marine sediment metagenome</name>
    <dbReference type="NCBI Taxonomy" id="412755"/>
    <lineage>
        <taxon>unclassified sequences</taxon>
        <taxon>metagenomes</taxon>
        <taxon>ecological metagenomes</taxon>
    </lineage>
</organism>
<sequence length="108" mass="12431">MAHGSARAGCSLSVIDLNRGETRSETPDYEEMAKLFNQPDVPLEPRPAFSLRIPCPDHFLEAYAEAEKVGEKAFEKFKEDILMLLRWAMREHRDELSFGPDFVPHSFY</sequence>
<comment type="caution">
    <text evidence="1">The sequence shown here is derived from an EMBL/GenBank/DDBJ whole genome shotgun (WGS) entry which is preliminary data.</text>
</comment>
<evidence type="ECO:0000313" key="1">
    <source>
        <dbReference type="EMBL" id="GAH94746.1"/>
    </source>
</evidence>
<protein>
    <submittedName>
        <fullName evidence="1">Uncharacterized protein</fullName>
    </submittedName>
</protein>
<proteinExistence type="predicted"/>